<reference evidence="4" key="1">
    <citation type="submission" date="2016-10" db="EMBL/GenBank/DDBJ databases">
        <authorList>
            <person name="Varghese N."/>
            <person name="Submissions S."/>
        </authorList>
    </citation>
    <scope>NUCLEOTIDE SEQUENCE [LARGE SCALE GENOMIC DNA]</scope>
    <source>
        <strain evidence="4">DSM 217</strain>
    </source>
</reference>
<keyword evidence="2" id="KW-1133">Transmembrane helix</keyword>
<gene>
    <name evidence="3" type="ORF">SAMN05421783_10545</name>
</gene>
<dbReference type="Proteomes" id="UP000198816">
    <property type="component" value="Unassembled WGS sequence"/>
</dbReference>
<protein>
    <submittedName>
        <fullName evidence="3">Uncharacterized protein</fullName>
    </submittedName>
</protein>
<name>A0A1H2UBL2_THIRO</name>
<dbReference type="AlphaFoldDB" id="A0A1H2UBL2"/>
<organism evidence="3 4">
    <name type="scientific">Thiocapsa roseopersicina</name>
    <dbReference type="NCBI Taxonomy" id="1058"/>
    <lineage>
        <taxon>Bacteria</taxon>
        <taxon>Pseudomonadati</taxon>
        <taxon>Pseudomonadota</taxon>
        <taxon>Gammaproteobacteria</taxon>
        <taxon>Chromatiales</taxon>
        <taxon>Chromatiaceae</taxon>
        <taxon>Thiocapsa</taxon>
    </lineage>
</organism>
<keyword evidence="2" id="KW-0472">Membrane</keyword>
<sequence length="51" mass="5278">MSFDALTITGLIAAVLCAGFLIALINRDDADAPRRSPISGAGQTDGSDRRS</sequence>
<evidence type="ECO:0000256" key="1">
    <source>
        <dbReference type="SAM" id="MobiDB-lite"/>
    </source>
</evidence>
<proteinExistence type="predicted"/>
<keyword evidence="2" id="KW-0812">Transmembrane</keyword>
<evidence type="ECO:0000256" key="2">
    <source>
        <dbReference type="SAM" id="Phobius"/>
    </source>
</evidence>
<feature type="transmembrane region" description="Helical" evidence="2">
    <location>
        <begin position="6"/>
        <end position="25"/>
    </location>
</feature>
<evidence type="ECO:0000313" key="4">
    <source>
        <dbReference type="Proteomes" id="UP000198816"/>
    </source>
</evidence>
<keyword evidence="4" id="KW-1185">Reference proteome</keyword>
<accession>A0A1H2UBL2</accession>
<dbReference type="EMBL" id="FNNZ01000005">
    <property type="protein sequence ID" value="SDW53470.1"/>
    <property type="molecule type" value="Genomic_DNA"/>
</dbReference>
<dbReference type="RefSeq" id="WP_170164711.1">
    <property type="nucleotide sequence ID" value="NZ_FNNZ01000005.1"/>
</dbReference>
<dbReference type="STRING" id="1058.SAMN05421783_10545"/>
<evidence type="ECO:0000313" key="3">
    <source>
        <dbReference type="EMBL" id="SDW53470.1"/>
    </source>
</evidence>
<feature type="region of interest" description="Disordered" evidence="1">
    <location>
        <begin position="31"/>
        <end position="51"/>
    </location>
</feature>